<protein>
    <submittedName>
        <fullName evidence="1">Uncharacterized protein</fullName>
    </submittedName>
</protein>
<gene>
    <name evidence="1" type="ORF">BECKSD772F_GA0070984_10899</name>
</gene>
<reference evidence="1" key="1">
    <citation type="submission" date="2019-02" db="EMBL/GenBank/DDBJ databases">
        <authorList>
            <person name="Gruber-Vodicka R. H."/>
            <person name="Seah K. B. B."/>
        </authorList>
    </citation>
    <scope>NUCLEOTIDE SEQUENCE</scope>
    <source>
        <strain evidence="1">BECK_S1321</strain>
    </source>
</reference>
<proteinExistence type="predicted"/>
<evidence type="ECO:0000313" key="1">
    <source>
        <dbReference type="EMBL" id="VFK41285.1"/>
    </source>
</evidence>
<dbReference type="AlphaFoldDB" id="A0A450YII1"/>
<name>A0A450YII1_9GAMM</name>
<organism evidence="1">
    <name type="scientific">Candidatus Kentrum sp. SD</name>
    <dbReference type="NCBI Taxonomy" id="2126332"/>
    <lineage>
        <taxon>Bacteria</taxon>
        <taxon>Pseudomonadati</taxon>
        <taxon>Pseudomonadota</taxon>
        <taxon>Gammaproteobacteria</taxon>
        <taxon>Candidatus Kentrum</taxon>
    </lineage>
</organism>
<accession>A0A450YII1</accession>
<sequence length="109" mass="12841">MESRNGWKWFGKKVLRKAVRKKERNCCFVNSLVVSNRYRTKSRSGFVAPIRTPSRDGRIAYWTRNRWMKCFGNNLSQGLIPPDLPTRLFSGIGRLRPKSHFRERLRLSG</sequence>
<dbReference type="EMBL" id="CAADFR010000089">
    <property type="protein sequence ID" value="VFK41285.1"/>
    <property type="molecule type" value="Genomic_DNA"/>
</dbReference>